<dbReference type="HAMAP" id="MF_01114">
    <property type="entry name" value="RecX"/>
    <property type="match status" value="1"/>
</dbReference>
<dbReference type="Pfam" id="PF21982">
    <property type="entry name" value="RecX_HTH1"/>
    <property type="match status" value="1"/>
</dbReference>
<comment type="function">
    <text evidence="5">Modulates RecA activity.</text>
</comment>
<dbReference type="RefSeq" id="WP_113869451.1">
    <property type="nucleotide sequence ID" value="NZ_BAABQN010000015.1"/>
</dbReference>
<comment type="similarity">
    <text evidence="2 5">Belongs to the RecX family.</text>
</comment>
<dbReference type="PANTHER" id="PTHR33602:SF1">
    <property type="entry name" value="REGULATORY PROTEIN RECX FAMILY PROTEIN"/>
    <property type="match status" value="1"/>
</dbReference>
<dbReference type="InterPro" id="IPR036388">
    <property type="entry name" value="WH-like_DNA-bd_sf"/>
</dbReference>
<dbReference type="AlphaFoldDB" id="A0A366DZ84"/>
<organism evidence="9 10">
    <name type="scientific">Paraliobacillus ryukyuensis</name>
    <dbReference type="NCBI Taxonomy" id="200904"/>
    <lineage>
        <taxon>Bacteria</taxon>
        <taxon>Bacillati</taxon>
        <taxon>Bacillota</taxon>
        <taxon>Bacilli</taxon>
        <taxon>Bacillales</taxon>
        <taxon>Bacillaceae</taxon>
        <taxon>Paraliobacillus</taxon>
    </lineage>
</organism>
<sequence>MPTISRITTQKKNKHRFNIFITKDGNESYGFSVAEDTLIAEHLHKGMEIDQETMDALIKKDNLHKGYSLALHFLSHRMRSTKEMYDYLVKKELDDEQIRVIIARLVKEKWLDDRLFAEAFVRTKIETTSKGPLLIKKELMEKGVSAVEAEAGLRNYTFDKQVEKISKLIIKKQNQRSKASHKQQINKVKQSLLQKGFTQDAISDAFSNNSHDKDEENEWDAVVYQGEKILRKHQRKWTGFELEQKVKASLYQKGFAFDDIEKFIDIYIKNEDDSGTKE</sequence>
<dbReference type="GO" id="GO:0006282">
    <property type="term" value="P:regulation of DNA repair"/>
    <property type="evidence" value="ECO:0007669"/>
    <property type="project" value="UniProtKB-UniRule"/>
</dbReference>
<dbReference type="GO" id="GO:0005737">
    <property type="term" value="C:cytoplasm"/>
    <property type="evidence" value="ECO:0007669"/>
    <property type="project" value="UniProtKB-SubCell"/>
</dbReference>
<keyword evidence="10" id="KW-1185">Reference proteome</keyword>
<protein>
    <recommendedName>
        <fullName evidence="3 5">Regulatory protein RecX</fullName>
    </recommendedName>
</protein>
<evidence type="ECO:0000256" key="4">
    <source>
        <dbReference type="ARBA" id="ARBA00022490"/>
    </source>
</evidence>
<evidence type="ECO:0000256" key="1">
    <source>
        <dbReference type="ARBA" id="ARBA00004496"/>
    </source>
</evidence>
<dbReference type="PANTHER" id="PTHR33602">
    <property type="entry name" value="REGULATORY PROTEIN RECX FAMILY PROTEIN"/>
    <property type="match status" value="1"/>
</dbReference>
<feature type="domain" description="RecX second three-helical" evidence="6">
    <location>
        <begin position="112"/>
        <end position="153"/>
    </location>
</feature>
<feature type="domain" description="RecX first three-helical" evidence="8">
    <location>
        <begin position="67"/>
        <end position="105"/>
    </location>
</feature>
<reference evidence="9 10" key="1">
    <citation type="submission" date="2018-06" db="EMBL/GenBank/DDBJ databases">
        <title>Genomic Encyclopedia of Type Strains, Phase IV (KMG-IV): sequencing the most valuable type-strain genomes for metagenomic binning, comparative biology and taxonomic classification.</title>
        <authorList>
            <person name="Goeker M."/>
        </authorList>
    </citation>
    <scope>NUCLEOTIDE SEQUENCE [LARGE SCALE GENOMIC DNA]</scope>
    <source>
        <strain evidence="9 10">DSM 15140</strain>
    </source>
</reference>
<evidence type="ECO:0000259" key="7">
    <source>
        <dbReference type="Pfam" id="PF21981"/>
    </source>
</evidence>
<feature type="domain" description="RecX third three-helical" evidence="7">
    <location>
        <begin position="216"/>
        <end position="264"/>
    </location>
</feature>
<comment type="subcellular location">
    <subcellularLocation>
        <location evidence="1 5">Cytoplasm</location>
    </subcellularLocation>
</comment>
<dbReference type="InterPro" id="IPR053926">
    <property type="entry name" value="RecX_HTH_1st"/>
</dbReference>
<dbReference type="STRING" id="200904.GCA_900168775_02907"/>
<dbReference type="InterPro" id="IPR053924">
    <property type="entry name" value="RecX_HTH_2nd"/>
</dbReference>
<dbReference type="OrthoDB" id="5421057at2"/>
<name>A0A366DZ84_9BACI</name>
<dbReference type="InterPro" id="IPR053925">
    <property type="entry name" value="RecX_HTH_3rd"/>
</dbReference>
<keyword evidence="4 5" id="KW-0963">Cytoplasm</keyword>
<evidence type="ECO:0000313" key="10">
    <source>
        <dbReference type="Proteomes" id="UP000252254"/>
    </source>
</evidence>
<evidence type="ECO:0000259" key="6">
    <source>
        <dbReference type="Pfam" id="PF02631"/>
    </source>
</evidence>
<dbReference type="Pfam" id="PF02631">
    <property type="entry name" value="RecX_HTH2"/>
    <property type="match status" value="1"/>
</dbReference>
<proteinExistence type="inferred from homology"/>
<dbReference type="Pfam" id="PF21981">
    <property type="entry name" value="RecX_HTH3"/>
    <property type="match status" value="2"/>
</dbReference>
<gene>
    <name evidence="5" type="primary">recX</name>
    <name evidence="9" type="ORF">DES48_108134</name>
</gene>
<dbReference type="Proteomes" id="UP000252254">
    <property type="component" value="Unassembled WGS sequence"/>
</dbReference>
<evidence type="ECO:0000256" key="5">
    <source>
        <dbReference type="HAMAP-Rule" id="MF_01114"/>
    </source>
</evidence>
<dbReference type="NCBIfam" id="NF010733">
    <property type="entry name" value="PRK14135.1"/>
    <property type="match status" value="1"/>
</dbReference>
<evidence type="ECO:0000256" key="3">
    <source>
        <dbReference type="ARBA" id="ARBA00018111"/>
    </source>
</evidence>
<evidence type="ECO:0000256" key="2">
    <source>
        <dbReference type="ARBA" id="ARBA00009695"/>
    </source>
</evidence>
<dbReference type="EMBL" id="QNRI01000008">
    <property type="protein sequence ID" value="RBO95421.1"/>
    <property type="molecule type" value="Genomic_DNA"/>
</dbReference>
<dbReference type="InterPro" id="IPR003783">
    <property type="entry name" value="Regulatory_RecX"/>
</dbReference>
<evidence type="ECO:0000259" key="8">
    <source>
        <dbReference type="Pfam" id="PF21982"/>
    </source>
</evidence>
<dbReference type="Gene3D" id="1.10.10.10">
    <property type="entry name" value="Winged helix-like DNA-binding domain superfamily/Winged helix DNA-binding domain"/>
    <property type="match status" value="4"/>
</dbReference>
<feature type="domain" description="RecX third three-helical" evidence="7">
    <location>
        <begin position="160"/>
        <end position="205"/>
    </location>
</feature>
<comment type="caution">
    <text evidence="9">The sequence shown here is derived from an EMBL/GenBank/DDBJ whole genome shotgun (WGS) entry which is preliminary data.</text>
</comment>
<evidence type="ECO:0000313" key="9">
    <source>
        <dbReference type="EMBL" id="RBO95421.1"/>
    </source>
</evidence>
<accession>A0A366DZ84</accession>